<comment type="caution">
    <text evidence="2">The sequence shown here is derived from an EMBL/GenBank/DDBJ whole genome shotgun (WGS) entry which is preliminary data.</text>
</comment>
<proteinExistence type="predicted"/>
<feature type="compositionally biased region" description="Basic residues" evidence="1">
    <location>
        <begin position="247"/>
        <end position="262"/>
    </location>
</feature>
<feature type="compositionally biased region" description="Basic and acidic residues" evidence="1">
    <location>
        <begin position="45"/>
        <end position="55"/>
    </location>
</feature>
<accession>A0A7C7ZEK1</accession>
<sequence>MGLFRRKKEEDKFDYSDETKEVFAERDSFFARMRKQMGGSAENPELAKLEQDDRQADAETLVDTGDFNPYVQGTEKPFQCDSCGTRFQRRAGRCEQCGGSVLRAEEIAEAAKVPEASSPAAEPQKSQQGDFVCVACGKGFHEKWNRSPCCGQEMQPRDSPDTVPETHENFEPSSGAGIDPLAGLLDNEEGEVAIPEEVDDEPEPEAVDEEIETAIREVGSGEMTDFGASKGSATGPQKRITRAEAKPKKRRVKRIIKRKKRK</sequence>
<evidence type="ECO:0000313" key="2">
    <source>
        <dbReference type="EMBL" id="HIG63237.1"/>
    </source>
</evidence>
<protein>
    <recommendedName>
        <fullName evidence="4">Zinc ribbon domain-containing protein</fullName>
    </recommendedName>
</protein>
<reference evidence="3" key="1">
    <citation type="journal article" date="2019" name="bioRxiv">
        <title>Genome diversification in globally distributed novel marine Proteobacteria is linked to environmental adaptation.</title>
        <authorList>
            <person name="Zhou Z."/>
            <person name="Tran P.Q."/>
            <person name="Kieft K."/>
            <person name="Anantharaman K."/>
        </authorList>
    </citation>
    <scope>NUCLEOTIDE SEQUENCE [LARGE SCALE GENOMIC DNA]</scope>
</reference>
<gene>
    <name evidence="2" type="ORF">EYQ16_01790</name>
</gene>
<feature type="region of interest" description="Disordered" evidence="1">
    <location>
        <begin position="147"/>
        <end position="262"/>
    </location>
</feature>
<dbReference type="AlphaFoldDB" id="A0A7C7ZEK1"/>
<feature type="compositionally biased region" description="Basic and acidic residues" evidence="1">
    <location>
        <begin position="155"/>
        <end position="170"/>
    </location>
</feature>
<dbReference type="EMBL" id="DUAV01000017">
    <property type="protein sequence ID" value="HIG63237.1"/>
    <property type="molecule type" value="Genomic_DNA"/>
</dbReference>
<feature type="region of interest" description="Disordered" evidence="1">
    <location>
        <begin position="36"/>
        <end position="55"/>
    </location>
</feature>
<evidence type="ECO:0008006" key="4">
    <source>
        <dbReference type="Google" id="ProtNLM"/>
    </source>
</evidence>
<organism evidence="2 3">
    <name type="scientific">Marine Group III euryarchaeote</name>
    <dbReference type="NCBI Taxonomy" id="2173149"/>
    <lineage>
        <taxon>Archaea</taxon>
        <taxon>Methanobacteriati</taxon>
        <taxon>Thermoplasmatota</taxon>
        <taxon>Thermoplasmata</taxon>
        <taxon>Candidatus Thermoprofundales</taxon>
    </lineage>
</organism>
<name>A0A7C7ZEK1_9ARCH</name>
<dbReference type="Proteomes" id="UP000589516">
    <property type="component" value="Unassembled WGS sequence"/>
</dbReference>
<feature type="compositionally biased region" description="Acidic residues" evidence="1">
    <location>
        <begin position="186"/>
        <end position="212"/>
    </location>
</feature>
<evidence type="ECO:0000313" key="3">
    <source>
        <dbReference type="Proteomes" id="UP000589516"/>
    </source>
</evidence>
<evidence type="ECO:0000256" key="1">
    <source>
        <dbReference type="SAM" id="MobiDB-lite"/>
    </source>
</evidence>